<evidence type="ECO:0000313" key="4">
    <source>
        <dbReference type="Proteomes" id="UP000887013"/>
    </source>
</evidence>
<dbReference type="OrthoDB" id="6431227at2759"/>
<feature type="transmembrane region" description="Helical" evidence="2">
    <location>
        <begin position="47"/>
        <end position="73"/>
    </location>
</feature>
<proteinExistence type="predicted"/>
<keyword evidence="2" id="KW-0472">Membrane</keyword>
<name>A0A8X6N6W0_NEPPI</name>
<reference evidence="3" key="1">
    <citation type="submission" date="2020-08" db="EMBL/GenBank/DDBJ databases">
        <title>Multicomponent nature underlies the extraordinary mechanical properties of spider dragline silk.</title>
        <authorList>
            <person name="Kono N."/>
            <person name="Nakamura H."/>
            <person name="Mori M."/>
            <person name="Yoshida Y."/>
            <person name="Ohtoshi R."/>
            <person name="Malay A.D."/>
            <person name="Moran D.A.P."/>
            <person name="Tomita M."/>
            <person name="Numata K."/>
            <person name="Arakawa K."/>
        </authorList>
    </citation>
    <scope>NUCLEOTIDE SEQUENCE</scope>
</reference>
<accession>A0A8X6N6W0</accession>
<dbReference type="Proteomes" id="UP000887013">
    <property type="component" value="Unassembled WGS sequence"/>
</dbReference>
<feature type="region of interest" description="Disordered" evidence="1">
    <location>
        <begin position="1"/>
        <end position="39"/>
    </location>
</feature>
<keyword evidence="4" id="KW-1185">Reference proteome</keyword>
<keyword evidence="2" id="KW-0812">Transmembrane</keyword>
<evidence type="ECO:0000256" key="1">
    <source>
        <dbReference type="SAM" id="MobiDB-lite"/>
    </source>
</evidence>
<dbReference type="EMBL" id="BMAW01006175">
    <property type="protein sequence ID" value="GFS97668.1"/>
    <property type="molecule type" value="Genomic_DNA"/>
</dbReference>
<organism evidence="3 4">
    <name type="scientific">Nephila pilipes</name>
    <name type="common">Giant wood spider</name>
    <name type="synonym">Nephila maculata</name>
    <dbReference type="NCBI Taxonomy" id="299642"/>
    <lineage>
        <taxon>Eukaryota</taxon>
        <taxon>Metazoa</taxon>
        <taxon>Ecdysozoa</taxon>
        <taxon>Arthropoda</taxon>
        <taxon>Chelicerata</taxon>
        <taxon>Arachnida</taxon>
        <taxon>Araneae</taxon>
        <taxon>Araneomorphae</taxon>
        <taxon>Entelegynae</taxon>
        <taxon>Araneoidea</taxon>
        <taxon>Nephilidae</taxon>
        <taxon>Nephila</taxon>
    </lineage>
</organism>
<protein>
    <submittedName>
        <fullName evidence="3">Uncharacterized protein</fullName>
    </submittedName>
</protein>
<dbReference type="AlphaFoldDB" id="A0A8X6N6W0"/>
<sequence length="83" mass="9246">MAGRNARALSHRSREASSSQSSGNRAHKLQSARSTTTTKAAAPTMEYYYAIVATVTGLSMVLYWNTLGADFAYDDSKFNRYKW</sequence>
<evidence type="ECO:0000313" key="3">
    <source>
        <dbReference type="EMBL" id="GFS97668.1"/>
    </source>
</evidence>
<comment type="caution">
    <text evidence="3">The sequence shown here is derived from an EMBL/GenBank/DDBJ whole genome shotgun (WGS) entry which is preliminary data.</text>
</comment>
<gene>
    <name evidence="3" type="ORF">NPIL_476051</name>
</gene>
<evidence type="ECO:0000256" key="2">
    <source>
        <dbReference type="SAM" id="Phobius"/>
    </source>
</evidence>
<keyword evidence="2" id="KW-1133">Transmembrane helix</keyword>